<sequence>MKALCFTILIIFFIKCTNRYVDVSKSGVKDISQTHRIPDILAIDTKYPLSLKEINLHDSSHLVALNEGITSQIQQTIIDYYVNECAGDDSESNFKLKDTYIATIRLFDSQETIFMVLLNHIPSGQLTSKVLFYDNITKAFEGKTLDFNIHALYNLENGELKPSNLKTVLNITAPEIDLVDLDKTGHHAYKFTRLYHNGTSNILETTIVSISDMKIDTLEYKNEMIKSGE</sequence>
<accession>A0A9D7SPY6</accession>
<dbReference type="Proteomes" id="UP000808337">
    <property type="component" value="Unassembled WGS sequence"/>
</dbReference>
<comment type="caution">
    <text evidence="1">The sequence shown here is derived from an EMBL/GenBank/DDBJ whole genome shotgun (WGS) entry which is preliminary data.</text>
</comment>
<dbReference type="EMBL" id="JADKGY010000001">
    <property type="protein sequence ID" value="MBK9980927.1"/>
    <property type="molecule type" value="Genomic_DNA"/>
</dbReference>
<proteinExistence type="predicted"/>
<gene>
    <name evidence="1" type="ORF">IPP15_00645</name>
</gene>
<dbReference type="AlphaFoldDB" id="A0A9D7SPY6"/>
<protein>
    <submittedName>
        <fullName evidence="1">Uncharacterized protein</fullName>
    </submittedName>
</protein>
<name>A0A9D7SPY6_9BACT</name>
<evidence type="ECO:0000313" key="2">
    <source>
        <dbReference type="Proteomes" id="UP000808337"/>
    </source>
</evidence>
<organism evidence="1 2">
    <name type="scientific">Candidatus Opimibacter skivensis</name>
    <dbReference type="NCBI Taxonomy" id="2982028"/>
    <lineage>
        <taxon>Bacteria</taxon>
        <taxon>Pseudomonadati</taxon>
        <taxon>Bacteroidota</taxon>
        <taxon>Saprospiria</taxon>
        <taxon>Saprospirales</taxon>
        <taxon>Saprospiraceae</taxon>
        <taxon>Candidatus Opimibacter</taxon>
    </lineage>
</organism>
<reference evidence="1 2" key="1">
    <citation type="submission" date="2020-10" db="EMBL/GenBank/DDBJ databases">
        <title>Connecting structure to function with the recovery of over 1000 high-quality activated sludge metagenome-assembled genomes encoding full-length rRNA genes using long-read sequencing.</title>
        <authorList>
            <person name="Singleton C.M."/>
            <person name="Petriglieri F."/>
            <person name="Kristensen J.M."/>
            <person name="Kirkegaard R.H."/>
            <person name="Michaelsen T.Y."/>
            <person name="Andersen M.H."/>
            <person name="Karst S.M."/>
            <person name="Dueholm M.S."/>
            <person name="Nielsen P.H."/>
            <person name="Albertsen M."/>
        </authorList>
    </citation>
    <scope>NUCLEOTIDE SEQUENCE [LARGE SCALE GENOMIC DNA]</scope>
    <source>
        <strain evidence="1">Ribe_18-Q3-R11-54_MAXAC.273</strain>
    </source>
</reference>
<evidence type="ECO:0000313" key="1">
    <source>
        <dbReference type="EMBL" id="MBK9980927.1"/>
    </source>
</evidence>